<sequence length="625" mass="69923">MKPTTMKNPIRRRNCALFAAILLSTCPTVWSAPADQAKTRAPSSAQLMHEAQRLSGENSLAEATVAARAAMEAGRKGGAMDFTDLEAGVLLVNLLHQQKRYEEARKAAEEQIAHWERQAASVGSTNRRDPRITNMLGLAIEASMMAGERAEVVRLEEKLFAAVSPYPGLWRLSPDEPRLRYELADFSMPLLLGQWKLAKFEPAEKRDATTLLLYTQELANGRLSAEISLAYDEAQRKYTASQRQDWLKPYQEQREVRAVASAMPDLPFADLASVKLGRQEECDGEQCTNIRWTALRGDWRMDIDVVFKSRDKAQAVEQMQKLFAALKWQSAPPLFRERTMAEQTQDMDSTWELPGGESKAAELAKQALPDAIFPEEVARVQTLIGVSQYRQGALDAARRSLGLAVSAWEYGFTNQLLYSTALDYAADIAYRQGRTQEAVALNRTLIEWQKSDATLGWIVPNDENSLVNSSIGIHLPLRVGDYRLRLGTEYRFYYENLQTGAQLGLTVGSAQTSDEKLESLLRSFMSETLGLQAGDVRRTKFSPKSVEPAKSQATGQKWEFDVTKLPGDEGAISDDFVAGVQRKTPIKMAFWIVDREGERSLLRAPIMGGEQTRNEANQIAQALFW</sequence>
<proteinExistence type="predicted"/>
<gene>
    <name evidence="3" type="ORF">NK667_07650</name>
</gene>
<evidence type="ECO:0000313" key="3">
    <source>
        <dbReference type="EMBL" id="UTO16212.1"/>
    </source>
</evidence>
<dbReference type="EMBL" id="CP101125">
    <property type="protein sequence ID" value="UTO16212.1"/>
    <property type="molecule type" value="Genomic_DNA"/>
</dbReference>
<keyword evidence="1" id="KW-0175">Coiled coil</keyword>
<organism evidence="3 4">
    <name type="scientific">Pseudomonas nunensis</name>
    <dbReference type="NCBI Taxonomy" id="2961896"/>
    <lineage>
        <taxon>Bacteria</taxon>
        <taxon>Pseudomonadati</taxon>
        <taxon>Pseudomonadota</taxon>
        <taxon>Gammaproteobacteria</taxon>
        <taxon>Pseudomonadales</taxon>
        <taxon>Pseudomonadaceae</taxon>
        <taxon>Pseudomonas</taxon>
    </lineage>
</organism>
<dbReference type="RefSeq" id="WP_152980890.1">
    <property type="nucleotide sequence ID" value="NZ_CP101125.1"/>
</dbReference>
<reference evidence="3" key="1">
    <citation type="submission" date="2022-07" db="EMBL/GenBank/DDBJ databases">
        <title>Pseudomonas nunamit sp. nov. an antifungal species isolated from Greenland.</title>
        <authorList>
            <person name="Ntana F."/>
            <person name="Hennessy R.C."/>
            <person name="Zervas A."/>
            <person name="Stougaard P."/>
        </authorList>
    </citation>
    <scope>NUCLEOTIDE SEQUENCE</scope>
    <source>
        <strain evidence="3">In5</strain>
    </source>
</reference>
<protein>
    <recommendedName>
        <fullName evidence="5">Tetratricopeptide repeat-containing protein</fullName>
    </recommendedName>
</protein>
<evidence type="ECO:0000256" key="1">
    <source>
        <dbReference type="SAM" id="Coils"/>
    </source>
</evidence>
<keyword evidence="2" id="KW-0732">Signal</keyword>
<feature type="signal peptide" evidence="2">
    <location>
        <begin position="1"/>
        <end position="31"/>
    </location>
</feature>
<evidence type="ECO:0000313" key="4">
    <source>
        <dbReference type="Proteomes" id="UP001059607"/>
    </source>
</evidence>
<dbReference type="Proteomes" id="UP001059607">
    <property type="component" value="Chromosome"/>
</dbReference>
<accession>A0ABY5ENA3</accession>
<evidence type="ECO:0000256" key="2">
    <source>
        <dbReference type="SAM" id="SignalP"/>
    </source>
</evidence>
<evidence type="ECO:0008006" key="5">
    <source>
        <dbReference type="Google" id="ProtNLM"/>
    </source>
</evidence>
<feature type="coiled-coil region" evidence="1">
    <location>
        <begin position="91"/>
        <end position="118"/>
    </location>
</feature>
<feature type="chain" id="PRO_5045975367" description="Tetratricopeptide repeat-containing protein" evidence="2">
    <location>
        <begin position="32"/>
        <end position="625"/>
    </location>
</feature>
<keyword evidence="4" id="KW-1185">Reference proteome</keyword>
<name>A0ABY5ENA3_9PSED</name>